<comment type="caution">
    <text evidence="4">The sequence shown here is derived from an EMBL/GenBank/DDBJ whole genome shotgun (WGS) entry which is preliminary data.</text>
</comment>
<dbReference type="GO" id="GO:0004252">
    <property type="term" value="F:serine-type endopeptidase activity"/>
    <property type="evidence" value="ECO:0007669"/>
    <property type="project" value="TreeGrafter"/>
</dbReference>
<dbReference type="PANTHER" id="PTHR42776:SF27">
    <property type="entry name" value="DIPEPTIDYL PEPTIDASE FAMILY MEMBER 6"/>
    <property type="match status" value="1"/>
</dbReference>
<dbReference type="InterPro" id="IPR001375">
    <property type="entry name" value="Peptidase_S9_cat"/>
</dbReference>
<evidence type="ECO:0000313" key="4">
    <source>
        <dbReference type="EMBL" id="MRW94488.1"/>
    </source>
</evidence>
<dbReference type="PANTHER" id="PTHR42776">
    <property type="entry name" value="SERINE PEPTIDASE S9 FAMILY MEMBER"/>
    <property type="match status" value="1"/>
</dbReference>
<dbReference type="SUPFAM" id="SSF50993">
    <property type="entry name" value="Peptidase/esterase 'gauge' domain"/>
    <property type="match status" value="1"/>
</dbReference>
<accession>A0A6I2L8X5</accession>
<dbReference type="EMBL" id="WKJK01000028">
    <property type="protein sequence ID" value="MRW94488.1"/>
    <property type="molecule type" value="Genomic_DNA"/>
</dbReference>
<name>A0A6I2L8X5_9BURK</name>
<dbReference type="SUPFAM" id="SSF53474">
    <property type="entry name" value="alpha/beta-Hydrolases"/>
    <property type="match status" value="1"/>
</dbReference>
<keyword evidence="1" id="KW-0378">Hydrolase</keyword>
<dbReference type="Pfam" id="PF00326">
    <property type="entry name" value="Peptidase_S9"/>
    <property type="match status" value="1"/>
</dbReference>
<evidence type="ECO:0000259" key="3">
    <source>
        <dbReference type="Pfam" id="PF00326"/>
    </source>
</evidence>
<dbReference type="RefSeq" id="WP_154383362.1">
    <property type="nucleotide sequence ID" value="NZ_WKJK01000028.1"/>
</dbReference>
<dbReference type="InterPro" id="IPR011042">
    <property type="entry name" value="6-blade_b-propeller_TolB-like"/>
</dbReference>
<keyword evidence="2" id="KW-0732">Signal</keyword>
<feature type="domain" description="Peptidase S9 prolyl oligopeptidase catalytic" evidence="3">
    <location>
        <begin position="432"/>
        <end position="526"/>
    </location>
</feature>
<dbReference type="Proteomes" id="UP000433309">
    <property type="component" value="Unassembled WGS sequence"/>
</dbReference>
<keyword evidence="5" id="KW-1185">Reference proteome</keyword>
<dbReference type="Gene3D" id="3.40.50.1820">
    <property type="entry name" value="alpha/beta hydrolase"/>
    <property type="match status" value="1"/>
</dbReference>
<sequence length="612" mass="67678">MKLLALLLSGALAAPVLAADSAPIPVEKFFQKPDMTGASISPDGRHVALRAQGNSGRSMLNVVNAETREQRVVANFNNADVSMFYWLDDQRLAYTVINFDQGGDIGKPGLFAVDRDGKDFMPLAEVLTAARSFADNDSSDTTYLSEVSIHGFPNRKPDMMYVVSATGQDRLLSRMNTRIGYRSLTNVRAPDTSKWLTGPDGEARITLTHLDGKDVVYYSENHQWRQIAAFAPGAPEAFTPVLYTDSALYVRANQGKNETAIYRYDLQKNSIAETPTITVPGYDANGYFLLGDKDMRGYRVHTDSENTVWFDPAMKALQKEVDDILPGTVNTLSYGARSETPYALIDAHRDIQDHIYFLYNRDTKKLLRLGAAHPDLDPDRMAPMALMRYPARDGMQIPAYLTIPESAGKKPAPTVVLIGAQQGKRNGRWEWNDEVQFLASRGYVVLQPNPRGTRGFGLAHEKAGVNAPEAVLDDIFDAVKWAVQQGYTDAARVCIAGTGYGGYAAMKALARDTTGFKCGISWSGATTNGDDKVDPARITQPVLLAYGKEDRRVPYGEGRKFYDTLAAANPKVVWLEYTPSAESWKTQSNRIDLWRQIDTFLQRNIGTRPAGL</sequence>
<organism evidence="4 5">
    <name type="scientific">Duganella guangzhouensis</name>
    <dbReference type="NCBI Taxonomy" id="2666084"/>
    <lineage>
        <taxon>Bacteria</taxon>
        <taxon>Pseudomonadati</taxon>
        <taxon>Pseudomonadota</taxon>
        <taxon>Betaproteobacteria</taxon>
        <taxon>Burkholderiales</taxon>
        <taxon>Oxalobacteraceae</taxon>
        <taxon>Telluria group</taxon>
        <taxon>Duganella</taxon>
    </lineage>
</organism>
<dbReference type="AlphaFoldDB" id="A0A6I2L8X5"/>
<dbReference type="Gene3D" id="2.120.10.30">
    <property type="entry name" value="TolB, C-terminal domain"/>
    <property type="match status" value="1"/>
</dbReference>
<reference evidence="4 5" key="1">
    <citation type="submission" date="2019-11" db="EMBL/GenBank/DDBJ databases">
        <title>Novel species isolated from a subtropical stream in China.</title>
        <authorList>
            <person name="Lu H."/>
        </authorList>
    </citation>
    <scope>NUCLEOTIDE SEQUENCE [LARGE SCALE GENOMIC DNA]</scope>
    <source>
        <strain evidence="4 5">FT80W</strain>
    </source>
</reference>
<evidence type="ECO:0000256" key="1">
    <source>
        <dbReference type="ARBA" id="ARBA00022801"/>
    </source>
</evidence>
<dbReference type="GO" id="GO:0006508">
    <property type="term" value="P:proteolysis"/>
    <property type="evidence" value="ECO:0007669"/>
    <property type="project" value="InterPro"/>
</dbReference>
<feature type="chain" id="PRO_5026324927" evidence="2">
    <location>
        <begin position="19"/>
        <end position="612"/>
    </location>
</feature>
<protein>
    <submittedName>
        <fullName evidence="4">Prolyl oligopeptidase family serine peptidase</fullName>
    </submittedName>
</protein>
<evidence type="ECO:0000313" key="5">
    <source>
        <dbReference type="Proteomes" id="UP000433309"/>
    </source>
</evidence>
<feature type="signal peptide" evidence="2">
    <location>
        <begin position="1"/>
        <end position="18"/>
    </location>
</feature>
<proteinExistence type="predicted"/>
<evidence type="ECO:0000256" key="2">
    <source>
        <dbReference type="SAM" id="SignalP"/>
    </source>
</evidence>
<gene>
    <name evidence="4" type="ORF">GJ699_31415</name>
</gene>
<dbReference type="InterPro" id="IPR029058">
    <property type="entry name" value="AB_hydrolase_fold"/>
</dbReference>